<dbReference type="PROSITE" id="PS50005">
    <property type="entry name" value="TPR"/>
    <property type="match status" value="3"/>
</dbReference>
<evidence type="ECO:0000256" key="1">
    <source>
        <dbReference type="PROSITE-ProRule" id="PRU00339"/>
    </source>
</evidence>
<reference evidence="3" key="1">
    <citation type="submission" date="2021-01" db="EMBL/GenBank/DDBJ databases">
        <authorList>
            <consortium name="Genoscope - CEA"/>
            <person name="William W."/>
        </authorList>
    </citation>
    <scope>NUCLEOTIDE SEQUENCE</scope>
</reference>
<dbReference type="PROSITE" id="PS50011">
    <property type="entry name" value="PROTEIN_KINASE_DOM"/>
    <property type="match status" value="1"/>
</dbReference>
<evidence type="ECO:0000313" key="3">
    <source>
        <dbReference type="EMBL" id="CAD8090431.1"/>
    </source>
</evidence>
<dbReference type="SMART" id="SM00220">
    <property type="entry name" value="S_TKc"/>
    <property type="match status" value="1"/>
</dbReference>
<feature type="repeat" description="TPR" evidence="1">
    <location>
        <begin position="295"/>
        <end position="328"/>
    </location>
</feature>
<dbReference type="AlphaFoldDB" id="A0A8S1NJR3"/>
<feature type="repeat" description="TPR" evidence="1">
    <location>
        <begin position="329"/>
        <end position="362"/>
    </location>
</feature>
<evidence type="ECO:0000313" key="4">
    <source>
        <dbReference type="Proteomes" id="UP000692954"/>
    </source>
</evidence>
<dbReference type="GO" id="GO:0005524">
    <property type="term" value="F:ATP binding"/>
    <property type="evidence" value="ECO:0007669"/>
    <property type="project" value="InterPro"/>
</dbReference>
<comment type="caution">
    <text evidence="3">The sequence shown here is derived from an EMBL/GenBank/DDBJ whole genome shotgun (WGS) entry which is preliminary data.</text>
</comment>
<dbReference type="EMBL" id="CAJJDN010000056">
    <property type="protein sequence ID" value="CAD8090431.1"/>
    <property type="molecule type" value="Genomic_DNA"/>
</dbReference>
<dbReference type="PANTHER" id="PTHR44167">
    <property type="entry name" value="OVARIAN-SPECIFIC SERINE/THREONINE-PROTEIN KINASE LOK-RELATED"/>
    <property type="match status" value="1"/>
</dbReference>
<dbReference type="Proteomes" id="UP000692954">
    <property type="component" value="Unassembled WGS sequence"/>
</dbReference>
<evidence type="ECO:0000259" key="2">
    <source>
        <dbReference type="PROSITE" id="PS50011"/>
    </source>
</evidence>
<dbReference type="OrthoDB" id="310386at2759"/>
<proteinExistence type="predicted"/>
<dbReference type="Pfam" id="PF00515">
    <property type="entry name" value="TPR_1"/>
    <property type="match status" value="2"/>
</dbReference>
<feature type="domain" description="Protein kinase" evidence="2">
    <location>
        <begin position="9"/>
        <end position="257"/>
    </location>
</feature>
<dbReference type="Pfam" id="PF13181">
    <property type="entry name" value="TPR_8"/>
    <property type="match status" value="1"/>
</dbReference>
<dbReference type="GO" id="GO:0004674">
    <property type="term" value="F:protein serine/threonine kinase activity"/>
    <property type="evidence" value="ECO:0007669"/>
    <property type="project" value="TreeGrafter"/>
</dbReference>
<gene>
    <name evidence="3" type="ORF">PSON_ATCC_30995.1.T0560010</name>
</gene>
<dbReference type="InterPro" id="IPR019734">
    <property type="entry name" value="TPR_rpt"/>
</dbReference>
<protein>
    <recommendedName>
        <fullName evidence="2">Protein kinase domain-containing protein</fullName>
    </recommendedName>
</protein>
<dbReference type="PANTHER" id="PTHR44167:SF24">
    <property type="entry name" value="SERINE_THREONINE-PROTEIN KINASE CHK2"/>
    <property type="match status" value="1"/>
</dbReference>
<dbReference type="GO" id="GO:0005634">
    <property type="term" value="C:nucleus"/>
    <property type="evidence" value="ECO:0007669"/>
    <property type="project" value="TreeGrafter"/>
</dbReference>
<dbReference type="GO" id="GO:0005737">
    <property type="term" value="C:cytoplasm"/>
    <property type="evidence" value="ECO:0007669"/>
    <property type="project" value="TreeGrafter"/>
</dbReference>
<dbReference type="GO" id="GO:0044773">
    <property type="term" value="P:mitotic DNA damage checkpoint signaling"/>
    <property type="evidence" value="ECO:0007669"/>
    <property type="project" value="TreeGrafter"/>
</dbReference>
<name>A0A8S1NJR3_9CILI</name>
<dbReference type="Pfam" id="PF00069">
    <property type="entry name" value="Pkinase"/>
    <property type="match status" value="1"/>
</dbReference>
<feature type="repeat" description="TPR" evidence="1">
    <location>
        <begin position="363"/>
        <end position="396"/>
    </location>
</feature>
<keyword evidence="4" id="KW-1185">Reference proteome</keyword>
<organism evidence="3 4">
    <name type="scientific">Paramecium sonneborni</name>
    <dbReference type="NCBI Taxonomy" id="65129"/>
    <lineage>
        <taxon>Eukaryota</taxon>
        <taxon>Sar</taxon>
        <taxon>Alveolata</taxon>
        <taxon>Ciliophora</taxon>
        <taxon>Intramacronucleata</taxon>
        <taxon>Oligohymenophorea</taxon>
        <taxon>Peniculida</taxon>
        <taxon>Parameciidae</taxon>
        <taxon>Paramecium</taxon>
    </lineage>
</organism>
<dbReference type="SMART" id="SM00028">
    <property type="entry name" value="TPR"/>
    <property type="match status" value="4"/>
</dbReference>
<dbReference type="InterPro" id="IPR000719">
    <property type="entry name" value="Prot_kinase_dom"/>
</dbReference>
<sequence>MQAKVKFPFSQIQFLTYGVEGQVYKIKKEHSGEVLTAIYLNEKLEESEKQQLEIIYSSKFNHIIKIIDFSQKLNQDILIMECGEQSLKKLIETDIFQQQSHEYKNKLFLQTLLGVEEFYSLNDIHSNLKPYNFLCCSGNQSIQIKLIDFGLKESEYRKHLYVRGTDYYMAPEVKHRNHYDQSADLWSLGVIWYEMLSGDLEIFKIFQLTQLELDDNINLNDKIDVKEKTIISKILLFQPEKRMKLNQLISEIRNLCLIKNKQQEEKIEIIKESVQCQIESQINTSNIDRNRNQMYETIFQEGQNLVNEGQYEQALNKLNTLISLNKENADLYVWKGIALQNLNKYLEAIDCYDKSISINPRNDSAWNNKGFALQNLNKYLEAIHCYDNSISINPRNNSAWFNKGSSLFQLKVFSDAIVCFDKALSIFKNPLYFEKKADSLLELKNKKEAKIMYSFALELGSKNQIYIQNQLSKL</sequence>
<keyword evidence="1" id="KW-0802">TPR repeat</keyword>
<accession>A0A8S1NJR3</accession>